<keyword evidence="1" id="KW-0597">Phosphoprotein</keyword>
<sequence length="288" mass="32159">MDEDSLRRKTIAELKALLTERNLKTVGKKDELIKRLLSGGEESDVAAANDNSSGMGRGTPAVHHSVDGENAKAPGKKAGAKVAVGGNTTATPVDSDKLPNAHDVTKDTSAKVHKDGSEGKHGSLVDDEKLAQRAKRFNITPDPEKLAQRAKRFNLEVSATDSKKSTVPKTDTRKTTVSKVNVRNSKKGLHNRDVVRKYNNRGDFRRRDGRNNFNRRDIRRRDDVRPSSNRPNGRSDNNKPARQQPTDPEHKKQRVDRRLKRKGVEAGVELDDEERARREKRAARFGIK</sequence>
<keyword evidence="6" id="KW-1185">Reference proteome</keyword>
<evidence type="ECO:0000256" key="2">
    <source>
        <dbReference type="ARBA" id="ARBA00046328"/>
    </source>
</evidence>
<dbReference type="SUPFAM" id="SSF68906">
    <property type="entry name" value="SAP domain"/>
    <property type="match status" value="1"/>
</dbReference>
<dbReference type="InterPro" id="IPR052240">
    <property type="entry name" value="SAP_domain_ribonucleoprotein"/>
</dbReference>
<dbReference type="PANTHER" id="PTHR46551:SF1">
    <property type="entry name" value="SAP DOMAIN-CONTAINING RIBONUCLEOPROTEIN"/>
    <property type="match status" value="1"/>
</dbReference>
<feature type="compositionally biased region" description="Basic residues" evidence="3">
    <location>
        <begin position="251"/>
        <end position="261"/>
    </location>
</feature>
<dbReference type="OrthoDB" id="3249161at2759"/>
<evidence type="ECO:0000313" key="6">
    <source>
        <dbReference type="Proteomes" id="UP001057455"/>
    </source>
</evidence>
<dbReference type="EMBL" id="BLIY01000024">
    <property type="protein sequence ID" value="GFE55839.1"/>
    <property type="molecule type" value="Genomic_DNA"/>
</dbReference>
<feature type="compositionally biased region" description="Polar residues" evidence="3">
    <location>
        <begin position="157"/>
        <end position="183"/>
    </location>
</feature>
<dbReference type="PANTHER" id="PTHR46551">
    <property type="entry name" value="SAP DOMAIN-CONTAINING RIBONUCLEOPROTEIN"/>
    <property type="match status" value="1"/>
</dbReference>
<name>A0A9W5TF92_BABOV</name>
<dbReference type="InterPro" id="IPR003034">
    <property type="entry name" value="SAP_dom"/>
</dbReference>
<dbReference type="Pfam" id="PF02037">
    <property type="entry name" value="SAP"/>
    <property type="match status" value="1"/>
</dbReference>
<dbReference type="GO" id="GO:0016973">
    <property type="term" value="P:poly(A)+ mRNA export from nucleus"/>
    <property type="evidence" value="ECO:0007669"/>
    <property type="project" value="TreeGrafter"/>
</dbReference>
<evidence type="ECO:0000256" key="3">
    <source>
        <dbReference type="SAM" id="MobiDB-lite"/>
    </source>
</evidence>
<dbReference type="PROSITE" id="PS50800">
    <property type="entry name" value="SAP"/>
    <property type="match status" value="1"/>
</dbReference>
<feature type="compositionally biased region" description="Basic residues" evidence="3">
    <location>
        <begin position="278"/>
        <end position="288"/>
    </location>
</feature>
<proteinExistence type="inferred from homology"/>
<feature type="region of interest" description="Disordered" evidence="3">
    <location>
        <begin position="152"/>
        <end position="288"/>
    </location>
</feature>
<dbReference type="InterPro" id="IPR036361">
    <property type="entry name" value="SAP_dom_sf"/>
</dbReference>
<protein>
    <submittedName>
        <fullName evidence="5">Sap domain-containing, putative</fullName>
    </submittedName>
</protein>
<feature type="compositionally biased region" description="Basic and acidic residues" evidence="3">
    <location>
        <begin position="94"/>
        <end position="129"/>
    </location>
</feature>
<feature type="compositionally biased region" description="Polar residues" evidence="3">
    <location>
        <begin position="226"/>
        <end position="246"/>
    </location>
</feature>
<dbReference type="GO" id="GO:0005634">
    <property type="term" value="C:nucleus"/>
    <property type="evidence" value="ECO:0007669"/>
    <property type="project" value="TreeGrafter"/>
</dbReference>
<evidence type="ECO:0000256" key="1">
    <source>
        <dbReference type="ARBA" id="ARBA00022553"/>
    </source>
</evidence>
<dbReference type="Gene3D" id="1.10.720.30">
    <property type="entry name" value="SAP domain"/>
    <property type="match status" value="1"/>
</dbReference>
<feature type="compositionally biased region" description="Basic and acidic residues" evidence="3">
    <location>
        <begin position="190"/>
        <end position="225"/>
    </location>
</feature>
<comment type="caution">
    <text evidence="5">The sequence shown here is derived from an EMBL/GenBank/DDBJ whole genome shotgun (WGS) entry which is preliminary data.</text>
</comment>
<reference evidence="5" key="1">
    <citation type="submission" date="2019-12" db="EMBL/GenBank/DDBJ databases">
        <title>Genome sequence of Babesia ovis.</title>
        <authorList>
            <person name="Yamagishi J."/>
            <person name="Sevinc F."/>
            <person name="Xuan X."/>
        </authorList>
    </citation>
    <scope>NUCLEOTIDE SEQUENCE</scope>
    <source>
        <strain evidence="5">Selcuk</strain>
    </source>
</reference>
<accession>A0A9W5TF92</accession>
<feature type="region of interest" description="Disordered" evidence="3">
    <location>
        <begin position="39"/>
        <end position="129"/>
    </location>
</feature>
<evidence type="ECO:0000259" key="4">
    <source>
        <dbReference type="PROSITE" id="PS50800"/>
    </source>
</evidence>
<evidence type="ECO:0000313" key="5">
    <source>
        <dbReference type="EMBL" id="GFE55839.1"/>
    </source>
</evidence>
<organism evidence="5 6">
    <name type="scientific">Babesia ovis</name>
    <dbReference type="NCBI Taxonomy" id="5869"/>
    <lineage>
        <taxon>Eukaryota</taxon>
        <taxon>Sar</taxon>
        <taxon>Alveolata</taxon>
        <taxon>Apicomplexa</taxon>
        <taxon>Aconoidasida</taxon>
        <taxon>Piroplasmida</taxon>
        <taxon>Babesiidae</taxon>
        <taxon>Babesia</taxon>
    </lineage>
</organism>
<dbReference type="Proteomes" id="UP001057455">
    <property type="component" value="Unassembled WGS sequence"/>
</dbReference>
<feature type="domain" description="SAP" evidence="4">
    <location>
        <begin position="6"/>
        <end position="40"/>
    </location>
</feature>
<gene>
    <name evidence="5" type="ORF">BaOVIS_032430</name>
</gene>
<dbReference type="AlphaFoldDB" id="A0A9W5TF92"/>
<comment type="similarity">
    <text evidence="2">Belongs to the SAP domain-containing ribonucleoprotein family.</text>
</comment>